<comment type="similarity">
    <text evidence="4">Belongs to the HepT RNase toxin family.</text>
</comment>
<dbReference type="InterPro" id="IPR008201">
    <property type="entry name" value="HepT-like"/>
</dbReference>
<gene>
    <name evidence="5" type="ORF">LQ327_22445</name>
</gene>
<evidence type="ECO:0000256" key="4">
    <source>
        <dbReference type="ARBA" id="ARBA00024207"/>
    </source>
</evidence>
<keyword evidence="2" id="KW-0540">Nuclease</keyword>
<dbReference type="EMBL" id="JAJNDB010000005">
    <property type="protein sequence ID" value="MCD2196136.1"/>
    <property type="molecule type" value="Genomic_DNA"/>
</dbReference>
<keyword evidence="3" id="KW-0378">Hydrolase</keyword>
<dbReference type="Gene3D" id="1.20.120.580">
    <property type="entry name" value="bsu32300-like"/>
    <property type="match status" value="1"/>
</dbReference>
<comment type="caution">
    <text evidence="5">The sequence shown here is derived from an EMBL/GenBank/DDBJ whole genome shotgun (WGS) entry which is preliminary data.</text>
</comment>
<protein>
    <submittedName>
        <fullName evidence="5">DUF86 domain-containing protein</fullName>
    </submittedName>
</protein>
<evidence type="ECO:0000256" key="1">
    <source>
        <dbReference type="ARBA" id="ARBA00022649"/>
    </source>
</evidence>
<dbReference type="InterPro" id="IPR037038">
    <property type="entry name" value="HepT-like_sf"/>
</dbReference>
<dbReference type="Proteomes" id="UP001199469">
    <property type="component" value="Unassembled WGS sequence"/>
</dbReference>
<evidence type="ECO:0000256" key="2">
    <source>
        <dbReference type="ARBA" id="ARBA00022722"/>
    </source>
</evidence>
<evidence type="ECO:0000313" key="5">
    <source>
        <dbReference type="EMBL" id="MCD2196136.1"/>
    </source>
</evidence>
<sequence>MGRHRVLEADLAGRMAAAVGFRNVLVHEYVSVDDMIVVARLDDLSDLRAYIAAIATWLELERRPR</sequence>
<keyword evidence="1" id="KW-1277">Toxin-antitoxin system</keyword>
<reference evidence="5 6" key="1">
    <citation type="submission" date="2021-11" db="EMBL/GenBank/DDBJ databases">
        <title>Draft genome sequence of Actinomycetospora sp. SF1 isolated from the rhizosphere soil.</title>
        <authorList>
            <person name="Duangmal K."/>
            <person name="Chantavorakit T."/>
        </authorList>
    </citation>
    <scope>NUCLEOTIDE SEQUENCE [LARGE SCALE GENOMIC DNA]</scope>
    <source>
        <strain evidence="5 6">TBRC 5722</strain>
    </source>
</reference>
<evidence type="ECO:0000313" key="6">
    <source>
        <dbReference type="Proteomes" id="UP001199469"/>
    </source>
</evidence>
<proteinExistence type="inferred from homology"/>
<organism evidence="5 6">
    <name type="scientific">Actinomycetospora endophytica</name>
    <dbReference type="NCBI Taxonomy" id="2291215"/>
    <lineage>
        <taxon>Bacteria</taxon>
        <taxon>Bacillati</taxon>
        <taxon>Actinomycetota</taxon>
        <taxon>Actinomycetes</taxon>
        <taxon>Pseudonocardiales</taxon>
        <taxon>Pseudonocardiaceae</taxon>
        <taxon>Actinomycetospora</taxon>
    </lineage>
</organism>
<accession>A0ABS8PFE6</accession>
<evidence type="ECO:0000256" key="3">
    <source>
        <dbReference type="ARBA" id="ARBA00022801"/>
    </source>
</evidence>
<keyword evidence="6" id="KW-1185">Reference proteome</keyword>
<name>A0ABS8PFE6_9PSEU</name>
<dbReference type="Pfam" id="PF01934">
    <property type="entry name" value="HepT-like"/>
    <property type="match status" value="1"/>
</dbReference>